<evidence type="ECO:0000313" key="3">
    <source>
        <dbReference type="Proteomes" id="UP001275436"/>
    </source>
</evidence>
<comment type="caution">
    <text evidence="2">The sequence shown here is derived from an EMBL/GenBank/DDBJ whole genome shotgun (WGS) entry which is preliminary data.</text>
</comment>
<reference evidence="2 3" key="1">
    <citation type="submission" date="2023-02" db="EMBL/GenBank/DDBJ databases">
        <title>Oceanobacillus kimchii IFOP_LL358 isolated form Alexandrium catenella lab strain.</title>
        <authorList>
            <person name="Gajardo G."/>
            <person name="Ueki S."/>
            <person name="Maruyama F."/>
        </authorList>
    </citation>
    <scope>NUCLEOTIDE SEQUENCE [LARGE SCALE GENOMIC DNA]</scope>
    <source>
        <strain evidence="2 3">IFOP_LL358</strain>
    </source>
</reference>
<dbReference type="EMBL" id="BSKO01000001">
    <property type="protein sequence ID" value="GLO64820.1"/>
    <property type="molecule type" value="Genomic_DNA"/>
</dbReference>
<dbReference type="Proteomes" id="UP001275436">
    <property type="component" value="Unassembled WGS sequence"/>
</dbReference>
<proteinExistence type="predicted"/>
<organism evidence="2 3">
    <name type="scientific">Oceanobacillus kimchii</name>
    <dbReference type="NCBI Taxonomy" id="746691"/>
    <lineage>
        <taxon>Bacteria</taxon>
        <taxon>Bacillati</taxon>
        <taxon>Bacillota</taxon>
        <taxon>Bacilli</taxon>
        <taxon>Bacillales</taxon>
        <taxon>Bacillaceae</taxon>
        <taxon>Oceanobacillus</taxon>
    </lineage>
</organism>
<dbReference type="InterPro" id="IPR051678">
    <property type="entry name" value="AGP_Transferase"/>
</dbReference>
<dbReference type="SUPFAM" id="SSF56112">
    <property type="entry name" value="Protein kinase-like (PK-like)"/>
    <property type="match status" value="1"/>
</dbReference>
<evidence type="ECO:0000313" key="2">
    <source>
        <dbReference type="EMBL" id="GLO64820.1"/>
    </source>
</evidence>
<evidence type="ECO:0000259" key="1">
    <source>
        <dbReference type="Pfam" id="PF01636"/>
    </source>
</evidence>
<dbReference type="Pfam" id="PF01636">
    <property type="entry name" value="APH"/>
    <property type="match status" value="1"/>
</dbReference>
<name>A0ABQ5TEJ7_9BACI</name>
<feature type="domain" description="Aminoglycoside phosphotransferase" evidence="1">
    <location>
        <begin position="48"/>
        <end position="246"/>
    </location>
</feature>
<dbReference type="InterPro" id="IPR002575">
    <property type="entry name" value="Aminoglycoside_PTrfase"/>
</dbReference>
<dbReference type="InterPro" id="IPR011009">
    <property type="entry name" value="Kinase-like_dom_sf"/>
</dbReference>
<accession>A0ABQ5TEJ7</accession>
<keyword evidence="3" id="KW-1185">Reference proteome</keyword>
<sequence length="308" mass="35546">MSDLTESMKAWVLDHFPEDSFITTINCLKGSTTATLFELTIGHPDKMENQVVLRQYNKLDTVGKNEAIAWVENEAKSLVVANSLRVSSPKLIGIDKYGEVSGYSLLLMSKLPGKVELNPYSMSAWLEKLAITLVKIHKNDINNFSSKHYRYQQSDDLNIPVWSQNPEIWKALFEIAKQPEPMYDPIFIHRDFHPVNVLWQDGEVTGVVDWANGCIGHAGIDLGHCRWNLAMIYGVYEADLFLEYYLNHAGSRFRYDMYWDNVSLMDVFMDRPSVYPGWAEFGRKEITKEVLIERMDQYALSLFNRIKQ</sequence>
<dbReference type="Gene3D" id="3.90.1200.10">
    <property type="match status" value="1"/>
</dbReference>
<gene>
    <name evidence="2" type="ORF">MACH08_06040</name>
</gene>
<protein>
    <recommendedName>
        <fullName evidence="1">Aminoglycoside phosphotransferase domain-containing protein</fullName>
    </recommendedName>
</protein>
<dbReference type="PANTHER" id="PTHR21310">
    <property type="entry name" value="AMINOGLYCOSIDE PHOSPHOTRANSFERASE-RELATED-RELATED"/>
    <property type="match status" value="1"/>
</dbReference>
<dbReference type="RefSeq" id="WP_017795571.1">
    <property type="nucleotide sequence ID" value="NZ_BSKO01000001.1"/>
</dbReference>